<dbReference type="GO" id="GO:0032259">
    <property type="term" value="P:methylation"/>
    <property type="evidence" value="ECO:0007669"/>
    <property type="project" value="UniProtKB-KW"/>
</dbReference>
<protein>
    <submittedName>
        <fullName evidence="1">N6 adenine methyltransferase</fullName>
    </submittedName>
</protein>
<dbReference type="GO" id="GO:0003677">
    <property type="term" value="F:DNA binding"/>
    <property type="evidence" value="ECO:0007669"/>
    <property type="project" value="InterPro"/>
</dbReference>
<dbReference type="NCBIfam" id="TIGR01712">
    <property type="entry name" value="phage_N6A_met"/>
    <property type="match status" value="1"/>
</dbReference>
<dbReference type="EMBL" id="MZ501080">
    <property type="protein sequence ID" value="QXV80796.1"/>
    <property type="molecule type" value="Genomic_DNA"/>
</dbReference>
<organism evidence="1 2">
    <name type="scientific">Escherichia phage JeanPiccard</name>
    <dbReference type="NCBI Taxonomy" id="2851955"/>
    <lineage>
        <taxon>Viruses</taxon>
        <taxon>Duplodnaviria</taxon>
        <taxon>Heunggongvirae</taxon>
        <taxon>Uroviricota</taxon>
        <taxon>Caudoviricetes</taxon>
        <taxon>Drexlerviridae</taxon>
        <taxon>Braunvirinae</taxon>
    </lineage>
</organism>
<dbReference type="Proteomes" id="UP000828140">
    <property type="component" value="Segment"/>
</dbReference>
<proteinExistence type="predicted"/>
<dbReference type="InterPro" id="IPR008593">
    <property type="entry name" value="Dam_MeTrfase"/>
</dbReference>
<accession>A0AAE7VUE5</accession>
<reference evidence="1" key="1">
    <citation type="journal article" date="2021" name="PLoS Biol.">
        <title>Systematic exploration of Escherichia coli phage-host interactions with the BASEL phage collection.</title>
        <authorList>
            <person name="Maffei E."/>
            <person name="Shaidullina A."/>
            <person name="Burkolter M."/>
            <person name="Heyer Y."/>
            <person name="Estermann F."/>
            <person name="Druelle V."/>
            <person name="Sauer P."/>
            <person name="Willi L."/>
            <person name="Michaelis S."/>
            <person name="Hilbi H."/>
            <person name="Thaler D.S."/>
            <person name="Harms A."/>
        </authorList>
    </citation>
    <scope>NUCLEOTIDE SEQUENCE</scope>
    <source>
        <strain evidence="1">Bas02</strain>
    </source>
</reference>
<evidence type="ECO:0000313" key="1">
    <source>
        <dbReference type="EMBL" id="QXV80796.1"/>
    </source>
</evidence>
<keyword evidence="1" id="KW-0489">Methyltransferase</keyword>
<dbReference type="GO" id="GO:0009307">
    <property type="term" value="P:DNA restriction-modification system"/>
    <property type="evidence" value="ECO:0007669"/>
    <property type="project" value="InterPro"/>
</dbReference>
<dbReference type="GO" id="GO:0009007">
    <property type="term" value="F:site-specific DNA-methyltransferase (adenine-specific) activity"/>
    <property type="evidence" value="ECO:0007669"/>
    <property type="project" value="InterPro"/>
</dbReference>
<keyword evidence="1" id="KW-0808">Transferase</keyword>
<keyword evidence="2" id="KW-1185">Reference proteome</keyword>
<dbReference type="Pfam" id="PF05869">
    <property type="entry name" value="Dam"/>
    <property type="match status" value="1"/>
</dbReference>
<sequence length="154" mass="17838">MNKDCWQTPLELFKPIDEKYNFEVDVCASPENALCEYFWTVDDDCLQQDWGDDGGFVWCNPPYSNPLPFVEKCQQYGYAVMLLNQDTSTKWAKIVFEKASKVILLSDRVRFINPVTLEVGKSNPKCQMIVVFDKSSNTGVDIRWCSIKEIHKHI</sequence>
<evidence type="ECO:0000313" key="2">
    <source>
        <dbReference type="Proteomes" id="UP000828140"/>
    </source>
</evidence>
<gene>
    <name evidence="1" type="ORF">bas02_0030</name>
</gene>
<name>A0AAE7VUE5_9CAUD</name>